<dbReference type="AlphaFoldDB" id="A0AB35MI51"/>
<comment type="caution">
    <text evidence="1">The sequence shown here is derived from an EMBL/GenBank/DDBJ whole genome shotgun (WGS) entry which is preliminary data.</text>
</comment>
<reference evidence="1 2" key="1">
    <citation type="submission" date="2023-06" db="EMBL/GenBank/DDBJ databases">
        <title>SYSU T0a273.</title>
        <authorList>
            <person name="Gao L."/>
            <person name="Fang B.-Z."/>
            <person name="Li W.-J."/>
        </authorList>
    </citation>
    <scope>NUCLEOTIDE SEQUENCE [LARGE SCALE GENOMIC DNA]</scope>
    <source>
        <strain evidence="1 2">SYSU T0a273</strain>
    </source>
</reference>
<dbReference type="Proteomes" id="UP001172756">
    <property type="component" value="Unassembled WGS sequence"/>
</dbReference>
<protein>
    <submittedName>
        <fullName evidence="1">Uncharacterized protein</fullName>
    </submittedName>
</protein>
<proteinExistence type="predicted"/>
<evidence type="ECO:0000313" key="1">
    <source>
        <dbReference type="EMBL" id="MDN4483494.1"/>
    </source>
</evidence>
<dbReference type="RefSeq" id="WP_301160334.1">
    <property type="nucleotide sequence ID" value="NZ_JAUHQB010000004.1"/>
</dbReference>
<evidence type="ECO:0000313" key="2">
    <source>
        <dbReference type="Proteomes" id="UP001172756"/>
    </source>
</evidence>
<sequence>MTAIDPDEDPLELETEEFREIYAVDPEVADLVHAAVLAGHPERPALADAVVDSLVAGHDMHEDEAPIVEVLDACLRLMPLDAVVEHLRGLQRNTLADLLEATPAEAGRWLHEGGWAVHDDAGTEVAFMFARRDGGRAWVQLFDGAL</sequence>
<gene>
    <name evidence="1" type="ORF">QQ002_08095</name>
</gene>
<dbReference type="EMBL" id="JAUHQB010000004">
    <property type="protein sequence ID" value="MDN4483494.1"/>
    <property type="molecule type" value="Genomic_DNA"/>
</dbReference>
<name>A0AB35MI51_9MICO</name>
<accession>A0AB35MI51</accession>
<organism evidence="1 2">
    <name type="scientific">Demequina lignilytica</name>
    <dbReference type="NCBI Taxonomy" id="3051663"/>
    <lineage>
        <taxon>Bacteria</taxon>
        <taxon>Bacillati</taxon>
        <taxon>Actinomycetota</taxon>
        <taxon>Actinomycetes</taxon>
        <taxon>Micrococcales</taxon>
        <taxon>Demequinaceae</taxon>
        <taxon>Demequina</taxon>
    </lineage>
</organism>